<feature type="region of interest" description="Disordered" evidence="1">
    <location>
        <begin position="297"/>
        <end position="343"/>
    </location>
</feature>
<keyword evidence="4" id="KW-1185">Reference proteome</keyword>
<evidence type="ECO:0000256" key="2">
    <source>
        <dbReference type="SAM" id="Phobius"/>
    </source>
</evidence>
<feature type="compositionally biased region" description="Low complexity" evidence="1">
    <location>
        <begin position="317"/>
        <end position="326"/>
    </location>
</feature>
<evidence type="ECO:0000313" key="3">
    <source>
        <dbReference type="EMBL" id="ART74381.1"/>
    </source>
</evidence>
<feature type="compositionally biased region" description="Polar residues" evidence="1">
    <location>
        <begin position="334"/>
        <end position="343"/>
    </location>
</feature>
<name>A0A1Y0CGJ3_9MYCO</name>
<feature type="compositionally biased region" description="Basic and acidic residues" evidence="1">
    <location>
        <begin position="37"/>
        <end position="63"/>
    </location>
</feature>
<feature type="compositionally biased region" description="Pro residues" evidence="1">
    <location>
        <begin position="300"/>
        <end position="316"/>
    </location>
</feature>
<evidence type="ECO:0000313" key="4">
    <source>
        <dbReference type="Proteomes" id="UP000195331"/>
    </source>
</evidence>
<dbReference type="EMBL" id="CP020811">
    <property type="protein sequence ID" value="ART74381.1"/>
    <property type="molecule type" value="Genomic_DNA"/>
</dbReference>
<sequence length="361" mass="38028">MSDDHHQDGAEDSSTRSSALPNPLAGNVKLTLPGQHKPNDSAGRLRDRIPGPPQRRDRGIVDDRPDEEPADNGRAGQDADAEGINAGPDTTQGNADTETTDTDDSFDRHEDSAGHDRGLIKVLALGVCAVVAIIVIVWFSSRPPEKTDPPSGQQASLPTGGSRPPASPVKPVVENEDLPATFSADCAGQTDPKLAASTDPRSAWTCPTDGVPFGQKLVVTLPKPYVITGICFWPGFQGTGPDGRDAWFHYRLIQEASLLFNDIDRTVVPLAPRGVRSEFCLPLNRLIASAVELTVTASDAPPPEQKITPTSPPPGAPSTTGVPGVGELFPSQPDAGSTSENNPNATSIALWGFKLKGHAVS</sequence>
<proteinExistence type="predicted"/>
<dbReference type="KEGG" id="mdx:BTO20_37825"/>
<protein>
    <recommendedName>
        <fullName evidence="5">F5/8 type C domain-containing protein</fullName>
    </recommendedName>
</protein>
<keyword evidence="2" id="KW-0812">Transmembrane</keyword>
<organism evidence="3 4">
    <name type="scientific">Mycobacterium dioxanotrophicus</name>
    <dbReference type="NCBI Taxonomy" id="482462"/>
    <lineage>
        <taxon>Bacteria</taxon>
        <taxon>Bacillati</taxon>
        <taxon>Actinomycetota</taxon>
        <taxon>Actinomycetes</taxon>
        <taxon>Mycobacteriales</taxon>
        <taxon>Mycobacteriaceae</taxon>
        <taxon>Mycobacterium</taxon>
    </lineage>
</organism>
<feature type="compositionally biased region" description="Polar residues" evidence="1">
    <location>
        <begin position="150"/>
        <end position="159"/>
    </location>
</feature>
<geneLocation type="plasmid" evidence="3 4">
    <name>unnamed2</name>
</geneLocation>
<keyword evidence="2" id="KW-0472">Membrane</keyword>
<feature type="transmembrane region" description="Helical" evidence="2">
    <location>
        <begin position="118"/>
        <end position="139"/>
    </location>
</feature>
<dbReference type="AlphaFoldDB" id="A0A1Y0CGJ3"/>
<gene>
    <name evidence="3" type="ORF">BTO20_37825</name>
</gene>
<accession>A0A1Y0CGJ3</accession>
<reference evidence="3 4" key="1">
    <citation type="submission" date="2017-04" db="EMBL/GenBank/DDBJ databases">
        <title>Whole Genome Sequence of 1,4-Dioxane Degrading Bacterium Mycobacterium dioxanotrophicus PH-06.</title>
        <authorList>
            <person name="He Y."/>
        </authorList>
    </citation>
    <scope>NUCLEOTIDE SEQUENCE [LARGE SCALE GENOMIC DNA]</scope>
    <source>
        <strain evidence="3 4">PH-06</strain>
        <plasmid evidence="3 4">unnamed2</plasmid>
    </source>
</reference>
<keyword evidence="3" id="KW-0614">Plasmid</keyword>
<evidence type="ECO:0008006" key="5">
    <source>
        <dbReference type="Google" id="ProtNLM"/>
    </source>
</evidence>
<dbReference type="Proteomes" id="UP000195331">
    <property type="component" value="Plasmid unnamed2"/>
</dbReference>
<feature type="region of interest" description="Disordered" evidence="1">
    <location>
        <begin position="182"/>
        <end position="201"/>
    </location>
</feature>
<feature type="region of interest" description="Disordered" evidence="1">
    <location>
        <begin position="142"/>
        <end position="172"/>
    </location>
</feature>
<feature type="region of interest" description="Disordered" evidence="1">
    <location>
        <begin position="1"/>
        <end position="112"/>
    </location>
</feature>
<evidence type="ECO:0000256" key="1">
    <source>
        <dbReference type="SAM" id="MobiDB-lite"/>
    </source>
</evidence>
<keyword evidence="2" id="KW-1133">Transmembrane helix</keyword>